<dbReference type="InterPro" id="IPR036551">
    <property type="entry name" value="Flavin_trans-like"/>
</dbReference>
<dbReference type="AlphaFoldDB" id="A0A9W6YZ68"/>
<dbReference type="OrthoDB" id="5126881at2759"/>
<evidence type="ECO:0000256" key="2">
    <source>
        <dbReference type="ARBA" id="ARBA00022630"/>
    </source>
</evidence>
<proteinExistence type="predicted"/>
<dbReference type="Pfam" id="PF02441">
    <property type="entry name" value="Flavoprotein"/>
    <property type="match status" value="1"/>
</dbReference>
<dbReference type="SUPFAM" id="SSF52507">
    <property type="entry name" value="Homo-oligomeric flavin-containing Cys decarboxylases, HFCD"/>
    <property type="match status" value="1"/>
</dbReference>
<evidence type="ECO:0000256" key="1">
    <source>
        <dbReference type="ARBA" id="ARBA00022602"/>
    </source>
</evidence>
<keyword evidence="8" id="KW-1185">Reference proteome</keyword>
<name>A0A9W6YZ68_AMBMO</name>
<evidence type="ECO:0000313" key="8">
    <source>
        <dbReference type="Proteomes" id="UP001165063"/>
    </source>
</evidence>
<comment type="caution">
    <text evidence="7">The sequence shown here is derived from an EMBL/GenBank/DDBJ whole genome shotgun (WGS) entry which is preliminary data.</text>
</comment>
<keyword evidence="3" id="KW-0288">FMN</keyword>
<evidence type="ECO:0000313" key="7">
    <source>
        <dbReference type="EMBL" id="GMG55670.1"/>
    </source>
</evidence>
<accession>A0A9W6YZ68</accession>
<protein>
    <submittedName>
        <fullName evidence="7">Unnamed protein product</fullName>
    </submittedName>
</protein>
<dbReference type="InterPro" id="IPR004507">
    <property type="entry name" value="UbiX-like"/>
</dbReference>
<sequence>MLQRYIKTETRPLINIIKQRHFHYSTPLPRRISESLSPAEPHVNNSSPTPNHHPKRIVVAITGGASGTPYAKTLLKHLKESNIETHLITSKNGTKTIEQESIISLASKTYSPSDLKSPITSPTFQHDGMIILPCSMETLTGLCRGDFTDLITKTADACIHDKRKLLLCVAGDVKPLSSIHLDNMKALSDLGVFIYPAGLCGLSLIDGVKSVNELVEVSVEKLLSCFGLSTEGRVHRSMD</sequence>
<dbReference type="Proteomes" id="UP001165063">
    <property type="component" value="Unassembled WGS sequence"/>
</dbReference>
<gene>
    <name evidence="7" type="ORF">Amon01_000774300</name>
</gene>
<evidence type="ECO:0000256" key="3">
    <source>
        <dbReference type="ARBA" id="ARBA00022643"/>
    </source>
</evidence>
<evidence type="ECO:0000256" key="4">
    <source>
        <dbReference type="ARBA" id="ARBA00022679"/>
    </source>
</evidence>
<evidence type="ECO:0000256" key="5">
    <source>
        <dbReference type="SAM" id="MobiDB-lite"/>
    </source>
</evidence>
<feature type="domain" description="Flavoprotein" evidence="6">
    <location>
        <begin position="55"/>
        <end position="197"/>
    </location>
</feature>
<feature type="region of interest" description="Disordered" evidence="5">
    <location>
        <begin position="32"/>
        <end position="54"/>
    </location>
</feature>
<evidence type="ECO:0000259" key="6">
    <source>
        <dbReference type="Pfam" id="PF02441"/>
    </source>
</evidence>
<dbReference type="NCBIfam" id="TIGR00421">
    <property type="entry name" value="ubiX_pad"/>
    <property type="match status" value="1"/>
</dbReference>
<reference evidence="7" key="1">
    <citation type="submission" date="2023-04" db="EMBL/GenBank/DDBJ databases">
        <title>Ambrosiozyma monospora NBRC 1965.</title>
        <authorList>
            <person name="Ichikawa N."/>
            <person name="Sato H."/>
            <person name="Tonouchi N."/>
        </authorList>
    </citation>
    <scope>NUCLEOTIDE SEQUENCE</scope>
    <source>
        <strain evidence="7">NBRC 1965</strain>
    </source>
</reference>
<dbReference type="InterPro" id="IPR003382">
    <property type="entry name" value="Flavoprotein"/>
</dbReference>
<keyword evidence="4" id="KW-0808">Transferase</keyword>
<organism evidence="7 8">
    <name type="scientific">Ambrosiozyma monospora</name>
    <name type="common">Yeast</name>
    <name type="synonym">Endomycopsis monosporus</name>
    <dbReference type="NCBI Taxonomy" id="43982"/>
    <lineage>
        <taxon>Eukaryota</taxon>
        <taxon>Fungi</taxon>
        <taxon>Dikarya</taxon>
        <taxon>Ascomycota</taxon>
        <taxon>Saccharomycotina</taxon>
        <taxon>Pichiomycetes</taxon>
        <taxon>Pichiales</taxon>
        <taxon>Pichiaceae</taxon>
        <taxon>Ambrosiozyma</taxon>
    </lineage>
</organism>
<dbReference type="Gene3D" id="3.40.50.1950">
    <property type="entry name" value="Flavin prenyltransferase-like"/>
    <property type="match status" value="1"/>
</dbReference>
<keyword evidence="2" id="KW-0285">Flavoprotein</keyword>
<keyword evidence="1" id="KW-0637">Prenyltransferase</keyword>
<dbReference type="GO" id="GO:0004659">
    <property type="term" value="F:prenyltransferase activity"/>
    <property type="evidence" value="ECO:0007669"/>
    <property type="project" value="UniProtKB-KW"/>
</dbReference>
<dbReference type="EMBL" id="BSXU01006023">
    <property type="protein sequence ID" value="GMG55670.1"/>
    <property type="molecule type" value="Genomic_DNA"/>
</dbReference>